<proteinExistence type="predicted"/>
<protein>
    <submittedName>
        <fullName evidence="1">Uncharacterized protein</fullName>
    </submittedName>
</protein>
<accession>A0A401WFW1</accession>
<reference evidence="1 2" key="1">
    <citation type="submission" date="2018-11" db="EMBL/GenBank/DDBJ databases">
        <title>Whole genome sequence of Streptomyces paromomycinus NBRC 15454(T).</title>
        <authorList>
            <person name="Komaki H."/>
            <person name="Tamura T."/>
        </authorList>
    </citation>
    <scope>NUCLEOTIDE SEQUENCE [LARGE SCALE GENOMIC DNA]</scope>
    <source>
        <strain evidence="1 2">NBRC 15454</strain>
    </source>
</reference>
<dbReference type="Proteomes" id="UP000286746">
    <property type="component" value="Unassembled WGS sequence"/>
</dbReference>
<organism evidence="1 2">
    <name type="scientific">Streptomyces paromomycinus</name>
    <name type="common">Streptomyces rimosus subsp. paromomycinus</name>
    <dbReference type="NCBI Taxonomy" id="92743"/>
    <lineage>
        <taxon>Bacteria</taxon>
        <taxon>Bacillati</taxon>
        <taxon>Actinomycetota</taxon>
        <taxon>Actinomycetes</taxon>
        <taxon>Kitasatosporales</taxon>
        <taxon>Streptomycetaceae</taxon>
        <taxon>Streptomyces</taxon>
    </lineage>
</organism>
<gene>
    <name evidence="1" type="ORF">GKJPGBOP_08030</name>
</gene>
<dbReference type="RefSeq" id="WP_125058187.1">
    <property type="nucleotide sequence ID" value="NZ_BHZD01000001.1"/>
</dbReference>
<evidence type="ECO:0000313" key="2">
    <source>
        <dbReference type="Proteomes" id="UP000286746"/>
    </source>
</evidence>
<dbReference type="EMBL" id="BHZD01000001">
    <property type="protein sequence ID" value="GCD48234.1"/>
    <property type="molecule type" value="Genomic_DNA"/>
</dbReference>
<keyword evidence="2" id="KW-1185">Reference proteome</keyword>
<sequence length="113" mass="12477">MRQLPARLRLARRLLDSAPFTPARLARLADPQLWSAFGACTATRAETATLRNEPHRSQAVAVHAPRGYGWSLSLREIYSAAPLLEGQRIERAAPELVAELDALRALPNGFHGR</sequence>
<evidence type="ECO:0000313" key="1">
    <source>
        <dbReference type="EMBL" id="GCD48234.1"/>
    </source>
</evidence>
<name>A0A401WFW1_STREY</name>
<dbReference type="AlphaFoldDB" id="A0A401WFW1"/>
<comment type="caution">
    <text evidence="1">The sequence shown here is derived from an EMBL/GenBank/DDBJ whole genome shotgun (WGS) entry which is preliminary data.</text>
</comment>